<sequence length="124" mass="14155">MSNIVLSGPTMVLLVRDLQRSIDYYKHLGFHYELVGGPMVQHVHMTRDSVVFILHPASNPDDVRPFSTVKGGLYFDAFCYCNVREFLEEFTEKGIEIVRGPDLNDFFSEFTIQDPDGYRIAFGG</sequence>
<dbReference type="SUPFAM" id="SSF54593">
    <property type="entry name" value="Glyoxalase/Bleomycin resistance protein/Dihydroxybiphenyl dioxygenase"/>
    <property type="match status" value="1"/>
</dbReference>
<dbReference type="Pfam" id="PF00903">
    <property type="entry name" value="Glyoxalase"/>
    <property type="match status" value="1"/>
</dbReference>
<gene>
    <name evidence="2" type="ORF">MUG84_15925</name>
</gene>
<name>A0A9X1WTC8_9BACL</name>
<dbReference type="InterPro" id="IPR037523">
    <property type="entry name" value="VOC_core"/>
</dbReference>
<accession>A0A9X1WTC8</accession>
<dbReference type="RefSeq" id="WP_244726380.1">
    <property type="nucleotide sequence ID" value="NZ_JALIRP010000006.1"/>
</dbReference>
<reference evidence="2" key="1">
    <citation type="submission" date="2022-04" db="EMBL/GenBank/DDBJ databases">
        <title>Paenibacillus mangrovi sp. nov., a novel endophytic bacterium isolated from bark of Kandelia candel.</title>
        <authorList>
            <person name="Tuo L."/>
        </authorList>
    </citation>
    <scope>NUCLEOTIDE SEQUENCE</scope>
    <source>
        <strain evidence="2">KQZ6P-2</strain>
    </source>
</reference>
<proteinExistence type="predicted"/>
<dbReference type="Proteomes" id="UP001139347">
    <property type="component" value="Unassembled WGS sequence"/>
</dbReference>
<dbReference type="PROSITE" id="PS51819">
    <property type="entry name" value="VOC"/>
    <property type="match status" value="1"/>
</dbReference>
<dbReference type="AlphaFoldDB" id="A0A9X1WTC8"/>
<dbReference type="InterPro" id="IPR029068">
    <property type="entry name" value="Glyas_Bleomycin-R_OHBP_Dase"/>
</dbReference>
<feature type="domain" description="VOC" evidence="1">
    <location>
        <begin position="7"/>
        <end position="124"/>
    </location>
</feature>
<protein>
    <submittedName>
        <fullName evidence="2">VOC family protein</fullName>
    </submittedName>
</protein>
<dbReference type="InterPro" id="IPR004360">
    <property type="entry name" value="Glyas_Fos-R_dOase_dom"/>
</dbReference>
<dbReference type="EMBL" id="JALIRP010000006">
    <property type="protein sequence ID" value="MCJ8013220.1"/>
    <property type="molecule type" value="Genomic_DNA"/>
</dbReference>
<evidence type="ECO:0000259" key="1">
    <source>
        <dbReference type="PROSITE" id="PS51819"/>
    </source>
</evidence>
<keyword evidence="3" id="KW-1185">Reference proteome</keyword>
<evidence type="ECO:0000313" key="3">
    <source>
        <dbReference type="Proteomes" id="UP001139347"/>
    </source>
</evidence>
<dbReference type="Gene3D" id="3.10.180.10">
    <property type="entry name" value="2,3-Dihydroxybiphenyl 1,2-Dioxygenase, domain 1"/>
    <property type="match status" value="1"/>
</dbReference>
<comment type="caution">
    <text evidence="2">The sequence shown here is derived from an EMBL/GenBank/DDBJ whole genome shotgun (WGS) entry which is preliminary data.</text>
</comment>
<evidence type="ECO:0000313" key="2">
    <source>
        <dbReference type="EMBL" id="MCJ8013220.1"/>
    </source>
</evidence>
<organism evidence="2 3">
    <name type="scientific">Paenibacillus mangrovi</name>
    <dbReference type="NCBI Taxonomy" id="2931978"/>
    <lineage>
        <taxon>Bacteria</taxon>
        <taxon>Bacillati</taxon>
        <taxon>Bacillota</taxon>
        <taxon>Bacilli</taxon>
        <taxon>Bacillales</taxon>
        <taxon>Paenibacillaceae</taxon>
        <taxon>Paenibacillus</taxon>
    </lineage>
</organism>